<protein>
    <submittedName>
        <fullName evidence="2">Uncharacterized protein</fullName>
    </submittedName>
</protein>
<feature type="signal peptide" evidence="1">
    <location>
        <begin position="1"/>
        <end position="18"/>
    </location>
</feature>
<evidence type="ECO:0000313" key="3">
    <source>
        <dbReference type="EMBL" id="VFK59605.1"/>
    </source>
</evidence>
<keyword evidence="1" id="KW-0732">Signal</keyword>
<gene>
    <name evidence="3" type="ORF">BECKTUN1418E_GA0071001_105411</name>
    <name evidence="2" type="ORF">BECKTUN1418F_GA0071002_105411</name>
</gene>
<evidence type="ECO:0000256" key="1">
    <source>
        <dbReference type="SAM" id="SignalP"/>
    </source>
</evidence>
<name>A0A450ZLV7_9GAMM</name>
<proteinExistence type="predicted"/>
<evidence type="ECO:0000313" key="2">
    <source>
        <dbReference type="EMBL" id="VFK54761.1"/>
    </source>
</evidence>
<organism evidence="2">
    <name type="scientific">Candidatus Kentrum sp. TUN</name>
    <dbReference type="NCBI Taxonomy" id="2126343"/>
    <lineage>
        <taxon>Bacteria</taxon>
        <taxon>Pseudomonadati</taxon>
        <taxon>Pseudomonadota</taxon>
        <taxon>Gammaproteobacteria</taxon>
        <taxon>Candidatus Kentrum</taxon>
    </lineage>
</organism>
<reference evidence="2" key="1">
    <citation type="submission" date="2019-02" db="EMBL/GenBank/DDBJ databases">
        <authorList>
            <person name="Gruber-Vodicka R. H."/>
            <person name="Seah K. B. B."/>
        </authorList>
    </citation>
    <scope>NUCLEOTIDE SEQUENCE</scope>
    <source>
        <strain evidence="3">BECK_BY2</strain>
        <strain evidence="2">BECK_BY3</strain>
    </source>
</reference>
<dbReference type="AlphaFoldDB" id="A0A450ZLV7"/>
<feature type="chain" id="PRO_5036113586" evidence="1">
    <location>
        <begin position="19"/>
        <end position="55"/>
    </location>
</feature>
<dbReference type="EMBL" id="CAADFV010000054">
    <property type="protein sequence ID" value="VFK59605.1"/>
    <property type="molecule type" value="Genomic_DNA"/>
</dbReference>
<accession>A0A450ZLV7</accession>
<dbReference type="EMBL" id="CAADFY010000054">
    <property type="protein sequence ID" value="VFK54761.1"/>
    <property type="molecule type" value="Genomic_DNA"/>
</dbReference>
<sequence>MKKLGFLAILFLFPVLSAYTNDSPESCHRMLERQIKDTYGIETLERYKGDTCERR</sequence>